<name>A0AAW2Z4S3_9EUKA</name>
<reference evidence="3 4" key="1">
    <citation type="submission" date="2024-03" db="EMBL/GenBank/DDBJ databases">
        <title>The Acrasis kona genome and developmental transcriptomes reveal deep origins of eukaryotic multicellular pathways.</title>
        <authorList>
            <person name="Sheikh S."/>
            <person name="Fu C.-J."/>
            <person name="Brown M.W."/>
            <person name="Baldauf S.L."/>
        </authorList>
    </citation>
    <scope>NUCLEOTIDE SEQUENCE [LARGE SCALE GENOMIC DNA]</scope>
    <source>
        <strain evidence="3 4">ATCC MYA-3509</strain>
    </source>
</reference>
<protein>
    <recommendedName>
        <fullName evidence="2">PAS domain-containing protein</fullName>
    </recommendedName>
</protein>
<dbReference type="InterPro" id="IPR000014">
    <property type="entry name" value="PAS"/>
</dbReference>
<dbReference type="Proteomes" id="UP001431209">
    <property type="component" value="Unassembled WGS sequence"/>
</dbReference>
<feature type="domain" description="PAS" evidence="2">
    <location>
        <begin position="369"/>
        <end position="425"/>
    </location>
</feature>
<evidence type="ECO:0000256" key="1">
    <source>
        <dbReference type="SAM" id="MobiDB-lite"/>
    </source>
</evidence>
<organism evidence="3 4">
    <name type="scientific">Acrasis kona</name>
    <dbReference type="NCBI Taxonomy" id="1008807"/>
    <lineage>
        <taxon>Eukaryota</taxon>
        <taxon>Discoba</taxon>
        <taxon>Heterolobosea</taxon>
        <taxon>Tetramitia</taxon>
        <taxon>Eutetramitia</taxon>
        <taxon>Acrasidae</taxon>
        <taxon>Acrasis</taxon>
    </lineage>
</organism>
<proteinExistence type="predicted"/>
<dbReference type="InterPro" id="IPR035965">
    <property type="entry name" value="PAS-like_dom_sf"/>
</dbReference>
<feature type="compositionally biased region" description="Low complexity" evidence="1">
    <location>
        <begin position="316"/>
        <end position="333"/>
    </location>
</feature>
<sequence length="503" mass="57574">MIPKSHAQPSYAYPPYIMQQPAYTQVMPYPMHPQHRSYMHTLPPPHLYGQQTYPMHSQHPSQPPAYGYVMHDEVGMYPMMPPQPIQNAIQSNNLPIMSNNIDGSPKQPVNDYYRQQQIHQHQQQTQQQQQTIGNDDCQIEISLIRTLLRTSSIAPCAKRTETNGPAYVLYKFLNDDSYTLHFWSLLESLIATRISLTSKPSSTSNPSKSKHSSKAHLSTPCVRGEDGVCYQHSECIKDDLLDKFHSYVRHRMTESRDKEQLSNCPYLIMQQQDKADPVVNDSIMMHCPHLQKFAENTTDHNHQVSVRNILDDSNSTHHSPSTSTSTLPGSSSLQNDSHSELESLPSASSLLNMFPTQIEKPIDQQPGPDELYIRHVLDMCDVGVIVYMYERGDVVLWNNKTAQMLGYNEQDLRARVKTWMDILHPVHLPLDQSRMDDIDVRPMNSQSKTFQVESSYFCQHSRSGEMFKIASHTTNFVEKKFAVLRFDVLKNDSLLSSQSTNLI</sequence>
<evidence type="ECO:0000313" key="4">
    <source>
        <dbReference type="Proteomes" id="UP001431209"/>
    </source>
</evidence>
<accession>A0AAW2Z4S3</accession>
<dbReference type="AlphaFoldDB" id="A0AAW2Z4S3"/>
<evidence type="ECO:0000313" key="3">
    <source>
        <dbReference type="EMBL" id="KAL0484242.1"/>
    </source>
</evidence>
<feature type="compositionally biased region" description="Low complexity" evidence="1">
    <location>
        <begin position="197"/>
        <end position="207"/>
    </location>
</feature>
<dbReference type="Pfam" id="PF13188">
    <property type="entry name" value="PAS_8"/>
    <property type="match status" value="1"/>
</dbReference>
<dbReference type="PROSITE" id="PS50112">
    <property type="entry name" value="PAS"/>
    <property type="match status" value="1"/>
</dbReference>
<feature type="region of interest" description="Disordered" evidence="1">
    <location>
        <begin position="311"/>
        <end position="342"/>
    </location>
</feature>
<dbReference type="SUPFAM" id="SSF55785">
    <property type="entry name" value="PYP-like sensor domain (PAS domain)"/>
    <property type="match status" value="1"/>
</dbReference>
<evidence type="ECO:0000259" key="2">
    <source>
        <dbReference type="PROSITE" id="PS50112"/>
    </source>
</evidence>
<gene>
    <name evidence="3" type="ORF">AKO1_004867</name>
</gene>
<keyword evidence="4" id="KW-1185">Reference proteome</keyword>
<dbReference type="CDD" id="cd00130">
    <property type="entry name" value="PAS"/>
    <property type="match status" value="1"/>
</dbReference>
<dbReference type="Gene3D" id="3.30.450.20">
    <property type="entry name" value="PAS domain"/>
    <property type="match status" value="1"/>
</dbReference>
<comment type="caution">
    <text evidence="3">The sequence shown here is derived from an EMBL/GenBank/DDBJ whole genome shotgun (WGS) entry which is preliminary data.</text>
</comment>
<dbReference type="EMBL" id="JAOPGA020001029">
    <property type="protein sequence ID" value="KAL0484242.1"/>
    <property type="molecule type" value="Genomic_DNA"/>
</dbReference>
<feature type="region of interest" description="Disordered" evidence="1">
    <location>
        <begin position="197"/>
        <end position="218"/>
    </location>
</feature>